<dbReference type="Gene3D" id="6.10.140.1330">
    <property type="match status" value="1"/>
</dbReference>
<evidence type="ECO:0000256" key="3">
    <source>
        <dbReference type="ARBA" id="ARBA00022989"/>
    </source>
</evidence>
<sequence length="494" mass="53673">MAKRSQIPELEPDGPHLVYLSLSFFLVLYALFSELIRNKLHLSEPPLATLTGIALGPLAADLPGPSKWASQDNITQELARVVACVQVFAVGLDLPSGYVKKHWRGLAVLLGPNMIFGWLVSAVILKLVIGVQWSTAFIIAATLTPTDPVLSASVLGEAKFSTRIPKRIRYIVAAESGSNDGTAYPFLYAAVFAVIESSKAEWSKMFFLETILWQCVFGIFVGAVIGLGANKALRFSEARGYTQDATLFVFYFLLAILATGVGSTLGLDDFLVSFTAGTAFCWDGWFHEKTHKMKLPSIIDLLLNSTMFVYFGTIIPWDKFVGTGNLNAWRLLACTVLILIFRRLPSILAFHRLLPETRTWSEAIFVGHFGPMGVGAMFLAMEARGRLETGSSTPEPHPPTDGPHAEAVLHLWPVVSFIVLGSIMVHGFSAALMSIYGHLTRHPKRRASAVGGEVERLAGMASEEDGSAEDSPGLSSSGDEAENETIGNGQISIR</sequence>
<evidence type="ECO:0000313" key="8">
    <source>
        <dbReference type="EMBL" id="KAK9420349.1"/>
    </source>
</evidence>
<organism evidence="8 9">
    <name type="scientific">Seiridium unicorne</name>
    <dbReference type="NCBI Taxonomy" id="138068"/>
    <lineage>
        <taxon>Eukaryota</taxon>
        <taxon>Fungi</taxon>
        <taxon>Dikarya</taxon>
        <taxon>Ascomycota</taxon>
        <taxon>Pezizomycotina</taxon>
        <taxon>Sordariomycetes</taxon>
        <taxon>Xylariomycetidae</taxon>
        <taxon>Amphisphaeriales</taxon>
        <taxon>Sporocadaceae</taxon>
        <taxon>Seiridium</taxon>
    </lineage>
</organism>
<feature type="domain" description="Cation/H+ exchanger transmembrane" evidence="7">
    <location>
        <begin position="28"/>
        <end position="431"/>
    </location>
</feature>
<feature type="transmembrane region" description="Helical" evidence="6">
    <location>
        <begin position="329"/>
        <end position="351"/>
    </location>
</feature>
<reference evidence="8 9" key="1">
    <citation type="journal article" date="2024" name="J. Plant Pathol.">
        <title>Sequence and assembly of the genome of Seiridium unicorne, isolate CBS 538.82, causal agent of cypress canker disease.</title>
        <authorList>
            <person name="Scali E."/>
            <person name="Rocca G.D."/>
            <person name="Danti R."/>
            <person name="Garbelotto M."/>
            <person name="Barberini S."/>
            <person name="Baroncelli R."/>
            <person name="Emiliani G."/>
        </authorList>
    </citation>
    <scope>NUCLEOTIDE SEQUENCE [LARGE SCALE GENOMIC DNA]</scope>
    <source>
        <strain evidence="8 9">BM-138-508</strain>
    </source>
</reference>
<feature type="transmembrane region" description="Helical" evidence="6">
    <location>
        <begin position="363"/>
        <end position="381"/>
    </location>
</feature>
<dbReference type="PANTHER" id="PTHR31382:SF2">
    <property type="entry name" value="CATION_H+ EXCHANGER DOMAIN-CONTAINING PROTEIN"/>
    <property type="match status" value="1"/>
</dbReference>
<gene>
    <name evidence="8" type="ORF">SUNI508_06618</name>
</gene>
<feature type="transmembrane region" description="Helical" evidence="6">
    <location>
        <begin position="411"/>
        <end position="436"/>
    </location>
</feature>
<dbReference type="PANTHER" id="PTHR31382">
    <property type="entry name" value="NA(+)/H(+) ANTIPORTER"/>
    <property type="match status" value="1"/>
</dbReference>
<feature type="transmembrane region" description="Helical" evidence="6">
    <location>
        <begin position="245"/>
        <end position="264"/>
    </location>
</feature>
<evidence type="ECO:0000256" key="5">
    <source>
        <dbReference type="SAM" id="MobiDB-lite"/>
    </source>
</evidence>
<feature type="transmembrane region" description="Helical" evidence="6">
    <location>
        <begin position="106"/>
        <end position="129"/>
    </location>
</feature>
<evidence type="ECO:0000256" key="6">
    <source>
        <dbReference type="SAM" id="Phobius"/>
    </source>
</evidence>
<keyword evidence="9" id="KW-1185">Reference proteome</keyword>
<comment type="subcellular location">
    <subcellularLocation>
        <location evidence="1">Membrane</location>
        <topology evidence="1">Multi-pass membrane protein</topology>
    </subcellularLocation>
</comment>
<feature type="compositionally biased region" description="Polar residues" evidence="5">
    <location>
        <begin position="485"/>
        <end position="494"/>
    </location>
</feature>
<dbReference type="EMBL" id="JARVKF010000246">
    <property type="protein sequence ID" value="KAK9420349.1"/>
    <property type="molecule type" value="Genomic_DNA"/>
</dbReference>
<feature type="transmembrane region" description="Helical" evidence="6">
    <location>
        <begin position="16"/>
        <end position="32"/>
    </location>
</feature>
<dbReference type="Pfam" id="PF00999">
    <property type="entry name" value="Na_H_Exchanger"/>
    <property type="match status" value="1"/>
</dbReference>
<comment type="caution">
    <text evidence="8">The sequence shown here is derived from an EMBL/GenBank/DDBJ whole genome shotgun (WGS) entry which is preliminary data.</text>
</comment>
<accession>A0ABR2V084</accession>
<evidence type="ECO:0000313" key="9">
    <source>
        <dbReference type="Proteomes" id="UP001408356"/>
    </source>
</evidence>
<evidence type="ECO:0000259" key="7">
    <source>
        <dbReference type="Pfam" id="PF00999"/>
    </source>
</evidence>
<protein>
    <submittedName>
        <fullName evidence="8">CPA1 family monovalent cation:H+ antiporter</fullName>
    </submittedName>
</protein>
<evidence type="ECO:0000256" key="2">
    <source>
        <dbReference type="ARBA" id="ARBA00022692"/>
    </source>
</evidence>
<keyword evidence="3 6" id="KW-1133">Transmembrane helix</keyword>
<keyword evidence="2 6" id="KW-0812">Transmembrane</keyword>
<dbReference type="InterPro" id="IPR004712">
    <property type="entry name" value="Na+/H+_antiporter_fungi"/>
</dbReference>
<feature type="region of interest" description="Disordered" evidence="5">
    <location>
        <begin position="447"/>
        <end position="494"/>
    </location>
</feature>
<proteinExistence type="predicted"/>
<dbReference type="InterPro" id="IPR006153">
    <property type="entry name" value="Cation/H_exchanger_TM"/>
</dbReference>
<keyword evidence="4 6" id="KW-0472">Membrane</keyword>
<evidence type="ECO:0000256" key="4">
    <source>
        <dbReference type="ARBA" id="ARBA00023136"/>
    </source>
</evidence>
<dbReference type="Proteomes" id="UP001408356">
    <property type="component" value="Unassembled WGS sequence"/>
</dbReference>
<evidence type="ECO:0000256" key="1">
    <source>
        <dbReference type="ARBA" id="ARBA00004141"/>
    </source>
</evidence>
<feature type="transmembrane region" description="Helical" evidence="6">
    <location>
        <begin position="211"/>
        <end position="233"/>
    </location>
</feature>
<name>A0ABR2V084_9PEZI</name>